<feature type="domain" description="Glycosyl transferase family 1" evidence="1">
    <location>
        <begin position="188"/>
        <end position="322"/>
    </location>
</feature>
<keyword evidence="3" id="KW-0808">Transferase</keyword>
<dbReference type="Gene3D" id="3.40.50.2000">
    <property type="entry name" value="Glycogen Phosphorylase B"/>
    <property type="match status" value="2"/>
</dbReference>
<comment type="caution">
    <text evidence="3">The sequence shown here is derived from an EMBL/GenBank/DDBJ whole genome shotgun (WGS) entry which is preliminary data.</text>
</comment>
<evidence type="ECO:0000259" key="2">
    <source>
        <dbReference type="Pfam" id="PF13439"/>
    </source>
</evidence>
<dbReference type="PANTHER" id="PTHR45947:SF3">
    <property type="entry name" value="SULFOQUINOVOSYL TRANSFERASE SQD2"/>
    <property type="match status" value="1"/>
</dbReference>
<protein>
    <submittedName>
        <fullName evidence="3">Glycosyltransferase</fullName>
    </submittedName>
</protein>
<keyword evidence="4" id="KW-1185">Reference proteome</keyword>
<dbReference type="InterPro" id="IPR028098">
    <property type="entry name" value="Glyco_trans_4-like_N"/>
</dbReference>
<dbReference type="OrthoDB" id="7560678at2"/>
<dbReference type="GO" id="GO:0016757">
    <property type="term" value="F:glycosyltransferase activity"/>
    <property type="evidence" value="ECO:0007669"/>
    <property type="project" value="InterPro"/>
</dbReference>
<dbReference type="SUPFAM" id="SSF53756">
    <property type="entry name" value="UDP-Glycosyltransferase/glycogen phosphorylase"/>
    <property type="match status" value="1"/>
</dbReference>
<organism evidence="3 4">
    <name type="scientific">Flaviaesturariibacter flavus</name>
    <dbReference type="NCBI Taxonomy" id="2502780"/>
    <lineage>
        <taxon>Bacteria</taxon>
        <taxon>Pseudomonadati</taxon>
        <taxon>Bacteroidota</taxon>
        <taxon>Chitinophagia</taxon>
        <taxon>Chitinophagales</taxon>
        <taxon>Chitinophagaceae</taxon>
        <taxon>Flaviaestuariibacter</taxon>
    </lineage>
</organism>
<reference evidence="3 4" key="1">
    <citation type="submission" date="2019-03" db="EMBL/GenBank/DDBJ databases">
        <authorList>
            <person name="Kim M.K.M."/>
        </authorList>
    </citation>
    <scope>NUCLEOTIDE SEQUENCE [LARGE SCALE GENOMIC DNA]</scope>
    <source>
        <strain evidence="3 4">17J68-12</strain>
    </source>
</reference>
<dbReference type="EMBL" id="SJZI01000042">
    <property type="protein sequence ID" value="TCJ14187.1"/>
    <property type="molecule type" value="Genomic_DNA"/>
</dbReference>
<sequence>MSKLTIVHVIDSLRTGGAEILLKNTVNLLAGHRHVIVYLLHGGEMSGITGEDVEFVCLHHKGWGSLHTTAGKLRAVIKKEKASLVHSHLIVSSLIARLAIPRNTPLVTTIHSTLSIDAFKKNRLSLWAERLTLRNRHVLVGVSHFVLEDYLAFVRFSGRKYVLYNFIPDAFFQYGAAPKPQSDVLRCVAVGNLKEAKNYAYLLEVMEHCKEHRIQLDIYGEGHLRGALQQKIDAEGLPVRLCGSASELKGLLTQYDLFMLASHQEGFGISVVEAIALRLPVFISNIKVFEEVTGGHAHYFPLDSAAAAAKLLQRLETDITFRTMHVDAAYHYCKKLYNQAAYRDRIEHIYGDVISGTYTTPPVPADALA</sequence>
<dbReference type="Pfam" id="PF00534">
    <property type="entry name" value="Glycos_transf_1"/>
    <property type="match status" value="1"/>
</dbReference>
<name>A0A4R1BB62_9BACT</name>
<accession>A0A4R1BB62</accession>
<dbReference type="Pfam" id="PF13439">
    <property type="entry name" value="Glyco_transf_4"/>
    <property type="match status" value="1"/>
</dbReference>
<proteinExistence type="predicted"/>
<dbReference type="Proteomes" id="UP000295334">
    <property type="component" value="Unassembled WGS sequence"/>
</dbReference>
<dbReference type="RefSeq" id="WP_131449067.1">
    <property type="nucleotide sequence ID" value="NZ_SJZI01000042.1"/>
</dbReference>
<dbReference type="PANTHER" id="PTHR45947">
    <property type="entry name" value="SULFOQUINOVOSYL TRANSFERASE SQD2"/>
    <property type="match status" value="1"/>
</dbReference>
<evidence type="ECO:0000313" key="4">
    <source>
        <dbReference type="Proteomes" id="UP000295334"/>
    </source>
</evidence>
<evidence type="ECO:0000259" key="1">
    <source>
        <dbReference type="Pfam" id="PF00534"/>
    </source>
</evidence>
<dbReference type="InterPro" id="IPR050194">
    <property type="entry name" value="Glycosyltransferase_grp1"/>
</dbReference>
<evidence type="ECO:0000313" key="3">
    <source>
        <dbReference type="EMBL" id="TCJ14187.1"/>
    </source>
</evidence>
<gene>
    <name evidence="3" type="ORF">EPD60_09270</name>
</gene>
<dbReference type="AlphaFoldDB" id="A0A4R1BB62"/>
<feature type="domain" description="Glycosyltransferase subfamily 4-like N-terminal" evidence="2">
    <location>
        <begin position="16"/>
        <end position="168"/>
    </location>
</feature>
<dbReference type="InterPro" id="IPR001296">
    <property type="entry name" value="Glyco_trans_1"/>
</dbReference>